<reference evidence="1" key="1">
    <citation type="submission" date="2020-05" db="UniProtKB">
        <authorList>
            <consortium name="EnsemblMetazoa"/>
        </authorList>
    </citation>
    <scope>IDENTIFICATION</scope>
    <source>
        <strain evidence="1">TTRI</strain>
    </source>
</reference>
<organism evidence="1 2">
    <name type="scientific">Glossina austeni</name>
    <name type="common">Savannah tsetse fly</name>
    <dbReference type="NCBI Taxonomy" id="7395"/>
    <lineage>
        <taxon>Eukaryota</taxon>
        <taxon>Metazoa</taxon>
        <taxon>Ecdysozoa</taxon>
        <taxon>Arthropoda</taxon>
        <taxon>Hexapoda</taxon>
        <taxon>Insecta</taxon>
        <taxon>Pterygota</taxon>
        <taxon>Neoptera</taxon>
        <taxon>Endopterygota</taxon>
        <taxon>Diptera</taxon>
        <taxon>Brachycera</taxon>
        <taxon>Muscomorpha</taxon>
        <taxon>Hippoboscoidea</taxon>
        <taxon>Glossinidae</taxon>
        <taxon>Glossina</taxon>
    </lineage>
</organism>
<dbReference type="AlphaFoldDB" id="A0A1A9VWK6"/>
<sequence>MQHADIRYLNDARLSTDCDMYLKKGGKKANKKLYKNTSSAAVFTYDAGSITFCLPHLGKWIVPSI</sequence>
<evidence type="ECO:0000313" key="2">
    <source>
        <dbReference type="Proteomes" id="UP000078200"/>
    </source>
</evidence>
<dbReference type="VEuPathDB" id="VectorBase:GAUT050049"/>
<keyword evidence="2" id="KW-1185">Reference proteome</keyword>
<name>A0A1A9VWK6_GLOAU</name>
<proteinExistence type="predicted"/>
<dbReference type="EnsemblMetazoa" id="GAUT050049-RA">
    <property type="protein sequence ID" value="GAUT050049-PA"/>
    <property type="gene ID" value="GAUT050049"/>
</dbReference>
<protein>
    <submittedName>
        <fullName evidence="1">Uncharacterized protein</fullName>
    </submittedName>
</protein>
<evidence type="ECO:0000313" key="1">
    <source>
        <dbReference type="EnsemblMetazoa" id="GAUT050049-PA"/>
    </source>
</evidence>
<accession>A0A1A9VWK6</accession>
<dbReference type="Proteomes" id="UP000078200">
    <property type="component" value="Unassembled WGS sequence"/>
</dbReference>